<gene>
    <name evidence="4" type="ORF">GNLVRS02_ARAD1D22242g</name>
</gene>
<dbReference type="PANTHER" id="PTHR13561:SF20">
    <property type="entry name" value="DNA TOPOISOMERASE 2-BINDING PROTEIN 1"/>
    <property type="match status" value="1"/>
</dbReference>
<evidence type="ECO:0000313" key="4">
    <source>
        <dbReference type="EMBL" id="CDP37904.1"/>
    </source>
</evidence>
<keyword evidence="1" id="KW-0677">Repeat</keyword>
<dbReference type="SUPFAM" id="SSF52113">
    <property type="entry name" value="BRCT domain"/>
    <property type="match status" value="3"/>
</dbReference>
<dbReference type="PANTHER" id="PTHR13561">
    <property type="entry name" value="DNA REPLICATION REGULATOR DPB11-RELATED"/>
    <property type="match status" value="1"/>
</dbReference>
<proteinExistence type="predicted"/>
<feature type="domain" description="BRCT" evidence="3">
    <location>
        <begin position="402"/>
        <end position="489"/>
    </location>
</feature>
<reference evidence="4" key="2">
    <citation type="submission" date="2014-06" db="EMBL/GenBank/DDBJ databases">
        <title>The complete genome of Blastobotrys (Arxula) adeninivorans LS3 - a yeast of biotechnological interest.</title>
        <authorList>
            <person name="Kunze G."/>
            <person name="Gaillardin C."/>
            <person name="Czernicka M."/>
            <person name="Durrens P."/>
            <person name="Martin T."/>
            <person name="Boer E."/>
            <person name="Gabaldon T."/>
            <person name="Cruz J."/>
            <person name="Talla E."/>
            <person name="Marck C."/>
            <person name="Goffeau A."/>
            <person name="Barbe V."/>
            <person name="Baret P."/>
            <person name="Baronian K."/>
            <person name="Beier S."/>
            <person name="Bleykasten C."/>
            <person name="Bode R."/>
            <person name="Casaregola S."/>
            <person name="Despons L."/>
            <person name="Fairhead C."/>
            <person name="Giersberg M."/>
            <person name="Gierski P."/>
            <person name="Hahnel U."/>
            <person name="Hartmann A."/>
            <person name="Jankowska D."/>
            <person name="Jubin C."/>
            <person name="Jung P."/>
            <person name="Lafontaine I."/>
            <person name="Leh-Louis V."/>
            <person name="Lemaire M."/>
            <person name="Marcet-Houben M."/>
            <person name="Mascher M."/>
            <person name="Morel G."/>
            <person name="Richard G.-F."/>
            <person name="Riechen J."/>
            <person name="Sacerdot C."/>
            <person name="Sarkar A."/>
            <person name="Savel G."/>
            <person name="Schacherer J."/>
            <person name="Sherman D."/>
            <person name="Straub M.-L."/>
            <person name="Stein N."/>
            <person name="Thierry A."/>
            <person name="Trautwein-Schult A."/>
            <person name="Westhof E."/>
            <person name="Worch S."/>
            <person name="Dujon B."/>
            <person name="Souciet J.-L."/>
            <person name="Wincker P."/>
            <person name="Scholz U."/>
            <person name="Neuveglise N."/>
        </authorList>
    </citation>
    <scope>NUCLEOTIDE SEQUENCE</scope>
    <source>
        <strain evidence="4">LS3</strain>
    </source>
</reference>
<dbReference type="GO" id="GO:0006270">
    <property type="term" value="P:DNA replication initiation"/>
    <property type="evidence" value="ECO:0007669"/>
    <property type="project" value="TreeGrafter"/>
</dbReference>
<name>A0A060TAS3_BLAAD</name>
<organism evidence="4">
    <name type="scientific">Blastobotrys adeninivorans</name>
    <name type="common">Yeast</name>
    <name type="synonym">Arxula adeninivorans</name>
    <dbReference type="NCBI Taxonomy" id="409370"/>
    <lineage>
        <taxon>Eukaryota</taxon>
        <taxon>Fungi</taxon>
        <taxon>Dikarya</taxon>
        <taxon>Ascomycota</taxon>
        <taxon>Saccharomycotina</taxon>
        <taxon>Dipodascomycetes</taxon>
        <taxon>Dipodascales</taxon>
        <taxon>Trichomonascaceae</taxon>
        <taxon>Blastobotrys</taxon>
    </lineage>
</organism>
<dbReference type="PhylomeDB" id="A0A060TAS3"/>
<protein>
    <submittedName>
        <fullName evidence="4">ARAD1D22242p</fullName>
    </submittedName>
</protein>
<evidence type="ECO:0000256" key="2">
    <source>
        <dbReference type="SAM" id="MobiDB-lite"/>
    </source>
</evidence>
<feature type="domain" description="BRCT" evidence="3">
    <location>
        <begin position="6"/>
        <end position="79"/>
    </location>
</feature>
<dbReference type="Gene3D" id="3.40.50.10190">
    <property type="entry name" value="BRCT domain"/>
    <property type="match status" value="4"/>
</dbReference>
<sequence length="633" mass="71969">MISDEWAESPLSGHIFCCTGVEASLRGDIIHYVNAMGGVHKSDLMSDVQYLIVGSRDTPKYEFAVKHRMDMVFMRPEFIPSLFRRWQQGEELSTVREELQSGALGVFEGLQICCTNISLEKRSEIISLVQRYNGQYLADLTRKVTHLVSPSKSGRKYKYAQKWGGISIVSPKWIYQSIERGACLREEYFSLDLPENEIGVGSFIKKAAPTDTTEPLEQAEAPRLRLTISQRHRANPNQIWGSVLESIEHVEVNESVKDDAWDHNKASSKLPDKAQLELDRNLKLQTAGNERSQDEIQDVIQGHEHQEDQNQQETGMFADQVFEFYGFDDKKLEKLRTVVTSHGGKVNDGIMNTTLFIASFELDPRNAPRIEGYELYTELLIERSLYKKALTVDHWGKFIWQRNISGFNNLRVSLSGYSGIEAYHLPKIIRVLGGLPQEVINKDCDLLISLPNSRKFRFALHCEIPIVSADWLFEVASQGSLVDLSDKKFVLDGKEAQRRILLPRLESDKNGVSEKRRASVSETDSSETARLHTTKKTRRIVGRAAVSTIPTKTPAMTLENSRSSLDEENEESRATQIRYLDPDAQLDNQKLLEELGGVQAQEEMRRTEMTPAEDLHTKGIFPQREKLRASRIP</sequence>
<dbReference type="InterPro" id="IPR001357">
    <property type="entry name" value="BRCT_dom"/>
</dbReference>
<dbReference type="CDD" id="cd17731">
    <property type="entry name" value="BRCT_TopBP1_rpt2_like"/>
    <property type="match status" value="1"/>
</dbReference>
<accession>A0A060TAS3</accession>
<dbReference type="EMBL" id="HG937694">
    <property type="protein sequence ID" value="CDP37904.1"/>
    <property type="molecule type" value="Genomic_DNA"/>
</dbReference>
<dbReference type="InterPro" id="IPR036420">
    <property type="entry name" value="BRCT_dom_sf"/>
</dbReference>
<dbReference type="AlphaFoldDB" id="A0A060TAS3"/>
<feature type="domain" description="BRCT" evidence="3">
    <location>
        <begin position="102"/>
        <end position="191"/>
    </location>
</feature>
<feature type="region of interest" description="Disordered" evidence="2">
    <location>
        <begin position="549"/>
        <end position="572"/>
    </location>
</feature>
<dbReference type="InterPro" id="IPR059215">
    <property type="entry name" value="BRCT2_TopBP1-like"/>
</dbReference>
<dbReference type="GO" id="GO:0033314">
    <property type="term" value="P:mitotic DNA replication checkpoint signaling"/>
    <property type="evidence" value="ECO:0007669"/>
    <property type="project" value="TreeGrafter"/>
</dbReference>
<feature type="region of interest" description="Disordered" evidence="2">
    <location>
        <begin position="609"/>
        <end position="633"/>
    </location>
</feature>
<reference evidence="4" key="1">
    <citation type="submission" date="2014-02" db="EMBL/GenBank/DDBJ databases">
        <authorList>
            <person name="Genoscope - CEA"/>
        </authorList>
    </citation>
    <scope>NUCLEOTIDE SEQUENCE</scope>
    <source>
        <strain evidence="4">LS3</strain>
    </source>
</reference>
<dbReference type="PROSITE" id="PS50172">
    <property type="entry name" value="BRCT"/>
    <property type="match status" value="3"/>
</dbReference>
<evidence type="ECO:0000256" key="1">
    <source>
        <dbReference type="ARBA" id="ARBA00022737"/>
    </source>
</evidence>
<evidence type="ECO:0000259" key="3">
    <source>
        <dbReference type="PROSITE" id="PS50172"/>
    </source>
</evidence>
<dbReference type="Pfam" id="PF00533">
    <property type="entry name" value="BRCT"/>
    <property type="match status" value="1"/>
</dbReference>
<feature type="region of interest" description="Disordered" evidence="2">
    <location>
        <begin position="511"/>
        <end position="537"/>
    </location>
</feature>
<dbReference type="GO" id="GO:0007095">
    <property type="term" value="P:mitotic G2 DNA damage checkpoint signaling"/>
    <property type="evidence" value="ECO:0007669"/>
    <property type="project" value="TreeGrafter"/>
</dbReference>
<dbReference type="SMART" id="SM00292">
    <property type="entry name" value="BRCT"/>
    <property type="match status" value="4"/>
</dbReference>
<dbReference type="Pfam" id="PF12738">
    <property type="entry name" value="PTCB-BRCT"/>
    <property type="match status" value="2"/>
</dbReference>